<feature type="transmembrane region" description="Helical" evidence="1">
    <location>
        <begin position="20"/>
        <end position="44"/>
    </location>
</feature>
<evidence type="ECO:0000313" key="2">
    <source>
        <dbReference type="EMBL" id="KDP33925.1"/>
    </source>
</evidence>
<protein>
    <submittedName>
        <fullName evidence="2">Uncharacterized protein</fullName>
    </submittedName>
</protein>
<dbReference type="AlphaFoldDB" id="A0A067KNQ4"/>
<organism evidence="2 3">
    <name type="scientific">Jatropha curcas</name>
    <name type="common">Barbados nut</name>
    <dbReference type="NCBI Taxonomy" id="180498"/>
    <lineage>
        <taxon>Eukaryota</taxon>
        <taxon>Viridiplantae</taxon>
        <taxon>Streptophyta</taxon>
        <taxon>Embryophyta</taxon>
        <taxon>Tracheophyta</taxon>
        <taxon>Spermatophyta</taxon>
        <taxon>Magnoliopsida</taxon>
        <taxon>eudicotyledons</taxon>
        <taxon>Gunneridae</taxon>
        <taxon>Pentapetalae</taxon>
        <taxon>rosids</taxon>
        <taxon>fabids</taxon>
        <taxon>Malpighiales</taxon>
        <taxon>Euphorbiaceae</taxon>
        <taxon>Crotonoideae</taxon>
        <taxon>Jatropheae</taxon>
        <taxon>Jatropha</taxon>
    </lineage>
</organism>
<gene>
    <name evidence="2" type="ORF">JCGZ_07496</name>
</gene>
<evidence type="ECO:0000313" key="3">
    <source>
        <dbReference type="Proteomes" id="UP000027138"/>
    </source>
</evidence>
<keyword evidence="1" id="KW-0472">Membrane</keyword>
<keyword evidence="1" id="KW-0812">Transmembrane</keyword>
<evidence type="ECO:0000256" key="1">
    <source>
        <dbReference type="SAM" id="Phobius"/>
    </source>
</evidence>
<dbReference type="Proteomes" id="UP000027138">
    <property type="component" value="Unassembled WGS sequence"/>
</dbReference>
<keyword evidence="3" id="KW-1185">Reference proteome</keyword>
<reference evidence="2 3" key="1">
    <citation type="journal article" date="2014" name="PLoS ONE">
        <title>Global Analysis of Gene Expression Profiles in Physic Nut (Jatropha curcas L.) Seedlings Exposed to Salt Stress.</title>
        <authorList>
            <person name="Zhang L."/>
            <person name="Zhang C."/>
            <person name="Wu P."/>
            <person name="Chen Y."/>
            <person name="Li M."/>
            <person name="Jiang H."/>
            <person name="Wu G."/>
        </authorList>
    </citation>
    <scope>NUCLEOTIDE SEQUENCE [LARGE SCALE GENOMIC DNA]</scope>
    <source>
        <strain evidence="3">cv. GZQX0401</strain>
        <tissue evidence="2">Young leaves</tissue>
    </source>
</reference>
<keyword evidence="1" id="KW-1133">Transmembrane helix</keyword>
<dbReference type="EMBL" id="KK914539">
    <property type="protein sequence ID" value="KDP33925.1"/>
    <property type="molecule type" value="Genomic_DNA"/>
</dbReference>
<proteinExistence type="predicted"/>
<accession>A0A067KNQ4</accession>
<name>A0A067KNQ4_JATCU</name>
<sequence>MGLGIKQETAGPHQIMKSQVLFPIGLGEGLLFYVFTSSSFNLLLVTADKKIMSFTADKKIMSFFGYLSCAIATDYFRDEFGVSLPCLIKTATKTSAAKKADLLKNEIKKDGNNLSGMAPTSASASNHKSQHIAPAIAPFLDGLHCFETQEL</sequence>